<sequence>MQTTIPPHHLQACVQALARADASDEMRPLACDLLTRLIRLNDTGRLSRDVLMLALDSLALVPELESHLEPLRIHAGTSKPADLG</sequence>
<comment type="caution">
    <text evidence="1">The sequence shown here is derived from an EMBL/GenBank/DDBJ whole genome shotgun (WGS) entry which is preliminary data.</text>
</comment>
<keyword evidence="2" id="KW-1185">Reference proteome</keyword>
<gene>
    <name evidence="1" type="ORF">GCM10007320_29610</name>
</gene>
<protein>
    <submittedName>
        <fullName evidence="1">Uncharacterized protein</fullName>
    </submittedName>
</protein>
<evidence type="ECO:0000313" key="2">
    <source>
        <dbReference type="Proteomes" id="UP000626210"/>
    </source>
</evidence>
<organism evidence="1 2">
    <name type="scientific">Pseudorhodoferax aquiterrae</name>
    <dbReference type="NCBI Taxonomy" id="747304"/>
    <lineage>
        <taxon>Bacteria</taxon>
        <taxon>Pseudomonadati</taxon>
        <taxon>Pseudomonadota</taxon>
        <taxon>Betaproteobacteria</taxon>
        <taxon>Burkholderiales</taxon>
        <taxon>Comamonadaceae</taxon>
    </lineage>
</organism>
<name>A0ABQ3G445_9BURK</name>
<dbReference type="EMBL" id="BMYK01000008">
    <property type="protein sequence ID" value="GHC84983.1"/>
    <property type="molecule type" value="Genomic_DNA"/>
</dbReference>
<proteinExistence type="predicted"/>
<accession>A0ABQ3G445</accession>
<reference evidence="2" key="1">
    <citation type="journal article" date="2019" name="Int. J. Syst. Evol. Microbiol.">
        <title>The Global Catalogue of Microorganisms (GCM) 10K type strain sequencing project: providing services to taxonomists for standard genome sequencing and annotation.</title>
        <authorList>
            <consortium name="The Broad Institute Genomics Platform"/>
            <consortium name="The Broad Institute Genome Sequencing Center for Infectious Disease"/>
            <person name="Wu L."/>
            <person name="Ma J."/>
        </authorList>
    </citation>
    <scope>NUCLEOTIDE SEQUENCE [LARGE SCALE GENOMIC DNA]</scope>
    <source>
        <strain evidence="2">KCTC 23314</strain>
    </source>
</reference>
<dbReference type="Proteomes" id="UP000626210">
    <property type="component" value="Unassembled WGS sequence"/>
</dbReference>
<evidence type="ECO:0000313" key="1">
    <source>
        <dbReference type="EMBL" id="GHC84983.1"/>
    </source>
</evidence>